<dbReference type="Proteomes" id="UP000002194">
    <property type="component" value="Chromosome"/>
</dbReference>
<sequence>MPDHGGRGEKELVMSVAEEAVDTVVESAVETGDEAVTGCGTELPVDETQSVQQPVAETLFTDRPVAETLHHETHERGGGTVPVGISHMAHGIFQRCGKLFTSGITTGAFASGRRRLLSGERKGFGGEGYGVACCDACTDGGIGHGTACHLIGEGGSRHIRVQHTGEQRCRSAGSTETE</sequence>
<accession>Q725N4</accession>
<dbReference type="EMBL" id="AE017285">
    <property type="protein sequence ID" value="AAS97859.1"/>
    <property type="molecule type" value="Genomic_DNA"/>
</dbReference>
<organism evidence="1 2">
    <name type="scientific">Nitratidesulfovibrio vulgaris (strain ATCC 29579 / DSM 644 / CCUG 34227 / NCIMB 8303 / VKM B-1760 / Hildenborough)</name>
    <name type="common">Desulfovibrio vulgaris</name>
    <dbReference type="NCBI Taxonomy" id="882"/>
    <lineage>
        <taxon>Bacteria</taxon>
        <taxon>Pseudomonadati</taxon>
        <taxon>Thermodesulfobacteriota</taxon>
        <taxon>Desulfovibrionia</taxon>
        <taxon>Desulfovibrionales</taxon>
        <taxon>Desulfovibrionaceae</taxon>
        <taxon>Nitratidesulfovibrio</taxon>
    </lineage>
</organism>
<dbReference type="KEGG" id="dvu:DVU_3390"/>
<keyword evidence="2" id="KW-1185">Reference proteome</keyword>
<evidence type="ECO:0000313" key="2">
    <source>
        <dbReference type="Proteomes" id="UP000002194"/>
    </source>
</evidence>
<name>Q725N4_NITV2</name>
<dbReference type="PaxDb" id="882-DVU_3390"/>
<dbReference type="HOGENOM" id="CLU_1508305_0_0_7"/>
<reference evidence="1 2" key="1">
    <citation type="journal article" date="2004" name="Nat. Biotechnol.">
        <title>The genome sequence of the anaerobic, sulfate-reducing bacterium Desulfovibrio vulgaris Hildenborough.</title>
        <authorList>
            <person name="Heidelberg J.F."/>
            <person name="Seshadri R."/>
            <person name="Haveman S.A."/>
            <person name="Hemme C.L."/>
            <person name="Paulsen I.T."/>
            <person name="Kolonay J.F."/>
            <person name="Eisen J.A."/>
            <person name="Ward N."/>
            <person name="Methe B."/>
            <person name="Brinkac L.M."/>
            <person name="Daugherty S.C."/>
            <person name="Deboy R.T."/>
            <person name="Dodson R.J."/>
            <person name="Durkin A.S."/>
            <person name="Madupu R."/>
            <person name="Nelson W.C."/>
            <person name="Sullivan S.A."/>
            <person name="Fouts D."/>
            <person name="Haft D.H."/>
            <person name="Selengut J."/>
            <person name="Peterson J.D."/>
            <person name="Davidsen T.M."/>
            <person name="Zafar N."/>
            <person name="Zhou L."/>
            <person name="Radune D."/>
            <person name="Dimitrov G."/>
            <person name="Hance M."/>
            <person name="Tran K."/>
            <person name="Khouri H."/>
            <person name="Gill J."/>
            <person name="Utterback T.R."/>
            <person name="Feldblyum T.V."/>
            <person name="Wall J.D."/>
            <person name="Voordouw G."/>
            <person name="Fraser C.M."/>
        </authorList>
    </citation>
    <scope>NUCLEOTIDE SEQUENCE [LARGE SCALE GENOMIC DNA]</scope>
    <source>
        <strain evidence="2">ATCC 29579 / DSM 644 / NCIMB 8303 / VKM B-1760 / Hildenborough</strain>
    </source>
</reference>
<gene>
    <name evidence="1" type="ordered locus">DVU_3390</name>
</gene>
<dbReference type="EnsemblBacteria" id="AAS97859">
    <property type="protein sequence ID" value="AAS97859"/>
    <property type="gene ID" value="DVU_3390"/>
</dbReference>
<dbReference type="AlphaFoldDB" id="Q725N4"/>
<evidence type="ECO:0000313" key="1">
    <source>
        <dbReference type="EMBL" id="AAS97859.1"/>
    </source>
</evidence>
<proteinExistence type="predicted"/>
<protein>
    <submittedName>
        <fullName evidence="1">Uncharacterized protein</fullName>
    </submittedName>
</protein>